<dbReference type="InterPro" id="IPR016732">
    <property type="entry name" value="UCP018688"/>
</dbReference>
<dbReference type="RefSeq" id="WP_132225488.1">
    <property type="nucleotide sequence ID" value="NZ_JANKBG010000022.1"/>
</dbReference>
<evidence type="ECO:0000313" key="3">
    <source>
        <dbReference type="Proteomes" id="UP000295773"/>
    </source>
</evidence>
<dbReference type="PANTHER" id="PTHR41373">
    <property type="entry name" value="DUF2156 DOMAIN-CONTAINING PROTEIN"/>
    <property type="match status" value="1"/>
</dbReference>
<reference evidence="2 3" key="1">
    <citation type="submission" date="2019-03" db="EMBL/GenBank/DDBJ databases">
        <title>Genomic Encyclopedia of Type Strains, Phase IV (KMG-IV): sequencing the most valuable type-strain genomes for metagenomic binning, comparative biology and taxonomic classification.</title>
        <authorList>
            <person name="Goeker M."/>
        </authorList>
    </citation>
    <scope>NUCLEOTIDE SEQUENCE [LARGE SCALE GENOMIC DNA]</scope>
    <source>
        <strain evidence="2 3">DSM 29481</strain>
    </source>
</reference>
<evidence type="ECO:0000313" key="2">
    <source>
        <dbReference type="EMBL" id="TCU54713.1"/>
    </source>
</evidence>
<dbReference type="AlphaFoldDB" id="A0A4R3T0H8"/>
<dbReference type="InterPro" id="IPR016181">
    <property type="entry name" value="Acyl_CoA_acyltransferase"/>
</dbReference>
<gene>
    <name evidence="2" type="ORF">EDD61_1233</name>
</gene>
<dbReference type="Proteomes" id="UP000295773">
    <property type="component" value="Unassembled WGS sequence"/>
</dbReference>
<name>A0A4R3T0H8_9FIRM</name>
<dbReference type="PANTHER" id="PTHR41373:SF1">
    <property type="entry name" value="PHOSPHATIDYLGLYCEROL LYSYLTRANSFERASE C-TERMINAL DOMAIN-CONTAINING PROTEIN"/>
    <property type="match status" value="1"/>
</dbReference>
<keyword evidence="3" id="KW-1185">Reference proteome</keyword>
<dbReference type="EMBL" id="SMBP01000023">
    <property type="protein sequence ID" value="TCU54713.1"/>
    <property type="molecule type" value="Genomic_DNA"/>
</dbReference>
<dbReference type="Gene3D" id="3.40.630.30">
    <property type="match status" value="3"/>
</dbReference>
<dbReference type="InterPro" id="IPR024320">
    <property type="entry name" value="LPG_synthase_C"/>
</dbReference>
<dbReference type="GO" id="GO:0016747">
    <property type="term" value="F:acyltransferase activity, transferring groups other than amino-acyl groups"/>
    <property type="evidence" value="ECO:0007669"/>
    <property type="project" value="InterPro"/>
</dbReference>
<accession>A0A4R3T0H8</accession>
<evidence type="ECO:0000259" key="1">
    <source>
        <dbReference type="PROSITE" id="PS51186"/>
    </source>
</evidence>
<proteinExistence type="predicted"/>
<protein>
    <recommendedName>
        <fullName evidence="1">N-acetyltransferase domain-containing protein</fullName>
    </recommendedName>
</protein>
<sequence>MKKLTIENWKELQPYIALADYHEYNSNAMTLLMWSNRYEAYFETYEHFALVYTKMPHHEPVWLMPYCALPYRKEALEMLAKRSEQLHIAFEVHSMTKEFKDWLIKEYPQAFLIWDCYNARDYVYDRMQQQTLSGKKMQKRRNHFHAFEKLYEGRYYYKPLTREDIPHVMAFLKRWKETKKEEEYETIDAEIIGIELLFQYWEQLPVEGGCIYIDNQLEAFSITSRLAEDMVQIHVEKANRAYRGLYIAILKCYLETLPDTIRYLNREDDMGLPELRKAKSDMQPIYKIQKFGSCHQALKIHQADAHWKDAVMQLWETSFADETKASSQYYFTHFYHEEDTWLLTSQQELISMLQLRPMDISLYGKKERVYFVVGVATQKAYEGCGYMKQLLHSVLQKEPYASANFILLQAYEWEIYKSSGFVETYMCKRWKLDKQAYLQDEEKGKLTTQFTISALVDIYQTYTKDKEGYRIRDKDYFIQQFLPYADLWQQTLYVYEEDQQPCGYLLIEEHEQDVEVIECAYTTPKVFTNILSHLAQTTKKVYLRTSVEEDVIGKGKLMTVMMVKQLHKPSLPLEHLYINETI</sequence>
<dbReference type="InterPro" id="IPR000182">
    <property type="entry name" value="GNAT_dom"/>
</dbReference>
<dbReference type="SUPFAM" id="SSF55729">
    <property type="entry name" value="Acyl-CoA N-acyltransferases (Nat)"/>
    <property type="match status" value="3"/>
</dbReference>
<feature type="domain" description="N-acetyltransferase" evidence="1">
    <location>
        <begin position="298"/>
        <end position="442"/>
    </location>
</feature>
<comment type="caution">
    <text evidence="2">The sequence shown here is derived from an EMBL/GenBank/DDBJ whole genome shotgun (WGS) entry which is preliminary data.</text>
</comment>
<dbReference type="PROSITE" id="PS51186">
    <property type="entry name" value="GNAT"/>
    <property type="match status" value="1"/>
</dbReference>
<dbReference type="Pfam" id="PF09924">
    <property type="entry name" value="LPG_synthase_C"/>
    <property type="match status" value="1"/>
</dbReference>
<organism evidence="2 3">
    <name type="scientific">Longicatena caecimuris</name>
    <dbReference type="NCBI Taxonomy" id="1796635"/>
    <lineage>
        <taxon>Bacteria</taxon>
        <taxon>Bacillati</taxon>
        <taxon>Bacillota</taxon>
        <taxon>Erysipelotrichia</taxon>
        <taxon>Erysipelotrichales</taxon>
        <taxon>Erysipelotrichaceae</taxon>
        <taxon>Longicatena</taxon>
    </lineage>
</organism>
<dbReference type="Pfam" id="PF13527">
    <property type="entry name" value="Acetyltransf_9"/>
    <property type="match status" value="1"/>
</dbReference>